<dbReference type="PROSITE" id="PS50885">
    <property type="entry name" value="HAMP"/>
    <property type="match status" value="1"/>
</dbReference>
<feature type="transmembrane region" description="Helical" evidence="11">
    <location>
        <begin position="12"/>
        <end position="34"/>
    </location>
</feature>
<dbReference type="InterPro" id="IPR003594">
    <property type="entry name" value="HATPase_dom"/>
</dbReference>
<name>A0A4Q2UP11_9BACT</name>
<evidence type="ECO:0000256" key="8">
    <source>
        <dbReference type="ARBA" id="ARBA00022989"/>
    </source>
</evidence>
<keyword evidence="8 11" id="KW-1133">Transmembrane helix</keyword>
<dbReference type="PROSITE" id="PS50109">
    <property type="entry name" value="HIS_KIN"/>
    <property type="match status" value="1"/>
</dbReference>
<evidence type="ECO:0000313" key="14">
    <source>
        <dbReference type="EMBL" id="RYC69350.1"/>
    </source>
</evidence>
<dbReference type="InterPro" id="IPR036890">
    <property type="entry name" value="HATPase_C_sf"/>
</dbReference>
<dbReference type="RefSeq" id="WP_129601625.1">
    <property type="nucleotide sequence ID" value="NZ_SBLB01000003.1"/>
</dbReference>
<evidence type="ECO:0000256" key="6">
    <source>
        <dbReference type="ARBA" id="ARBA00022692"/>
    </source>
</evidence>
<dbReference type="SUPFAM" id="SSF47384">
    <property type="entry name" value="Homodimeric domain of signal transducing histidine kinase"/>
    <property type="match status" value="1"/>
</dbReference>
<evidence type="ECO:0000256" key="7">
    <source>
        <dbReference type="ARBA" id="ARBA00022777"/>
    </source>
</evidence>
<evidence type="ECO:0000259" key="13">
    <source>
        <dbReference type="PROSITE" id="PS50885"/>
    </source>
</evidence>
<dbReference type="Proteomes" id="UP000290407">
    <property type="component" value="Unassembled WGS sequence"/>
</dbReference>
<dbReference type="InterPro" id="IPR003660">
    <property type="entry name" value="HAMP_dom"/>
</dbReference>
<dbReference type="Gene3D" id="1.10.287.130">
    <property type="match status" value="1"/>
</dbReference>
<keyword evidence="4" id="KW-0597">Phosphoprotein</keyword>
<dbReference type="EMBL" id="SBLB01000003">
    <property type="protein sequence ID" value="RYC69350.1"/>
    <property type="molecule type" value="Genomic_DNA"/>
</dbReference>
<evidence type="ECO:0000313" key="15">
    <source>
        <dbReference type="Proteomes" id="UP000290407"/>
    </source>
</evidence>
<dbReference type="SUPFAM" id="SSF55874">
    <property type="entry name" value="ATPase domain of HSP90 chaperone/DNA topoisomerase II/histidine kinase"/>
    <property type="match status" value="1"/>
</dbReference>
<evidence type="ECO:0000256" key="2">
    <source>
        <dbReference type="ARBA" id="ARBA00004370"/>
    </source>
</evidence>
<gene>
    <name evidence="14" type="ORF">EQG79_12110</name>
</gene>
<dbReference type="GO" id="GO:0000155">
    <property type="term" value="F:phosphorelay sensor kinase activity"/>
    <property type="evidence" value="ECO:0007669"/>
    <property type="project" value="InterPro"/>
</dbReference>
<keyword evidence="6 11" id="KW-0812">Transmembrane</keyword>
<evidence type="ECO:0000256" key="3">
    <source>
        <dbReference type="ARBA" id="ARBA00012438"/>
    </source>
</evidence>
<dbReference type="PANTHER" id="PTHR45436">
    <property type="entry name" value="SENSOR HISTIDINE KINASE YKOH"/>
    <property type="match status" value="1"/>
</dbReference>
<comment type="caution">
    <text evidence="14">The sequence shown here is derived from an EMBL/GenBank/DDBJ whole genome shotgun (WGS) entry which is preliminary data.</text>
</comment>
<feature type="domain" description="Histidine kinase" evidence="12">
    <location>
        <begin position="238"/>
        <end position="456"/>
    </location>
</feature>
<dbReference type="Gene3D" id="3.30.565.10">
    <property type="entry name" value="Histidine kinase-like ATPase, C-terminal domain"/>
    <property type="match status" value="1"/>
</dbReference>
<dbReference type="InterPro" id="IPR004358">
    <property type="entry name" value="Sig_transdc_His_kin-like_C"/>
</dbReference>
<accession>A0A4Q2UP11</accession>
<evidence type="ECO:0000256" key="1">
    <source>
        <dbReference type="ARBA" id="ARBA00000085"/>
    </source>
</evidence>
<dbReference type="InterPro" id="IPR050428">
    <property type="entry name" value="TCS_sensor_his_kinase"/>
</dbReference>
<dbReference type="InterPro" id="IPR005467">
    <property type="entry name" value="His_kinase_dom"/>
</dbReference>
<evidence type="ECO:0000256" key="11">
    <source>
        <dbReference type="SAM" id="Phobius"/>
    </source>
</evidence>
<keyword evidence="15" id="KW-1185">Reference proteome</keyword>
<dbReference type="PANTHER" id="PTHR45436:SF5">
    <property type="entry name" value="SENSOR HISTIDINE KINASE TRCS"/>
    <property type="match status" value="1"/>
</dbReference>
<evidence type="ECO:0000256" key="4">
    <source>
        <dbReference type="ARBA" id="ARBA00022553"/>
    </source>
</evidence>
<feature type="transmembrane region" description="Helical" evidence="11">
    <location>
        <begin position="153"/>
        <end position="176"/>
    </location>
</feature>
<dbReference type="GO" id="GO:0005886">
    <property type="term" value="C:plasma membrane"/>
    <property type="evidence" value="ECO:0007669"/>
    <property type="project" value="TreeGrafter"/>
</dbReference>
<keyword evidence="9" id="KW-0902">Two-component regulatory system</keyword>
<dbReference type="AlphaFoldDB" id="A0A4Q2UP11"/>
<feature type="domain" description="HAMP" evidence="13">
    <location>
        <begin position="177"/>
        <end position="230"/>
    </location>
</feature>
<dbReference type="PRINTS" id="PR00344">
    <property type="entry name" value="BCTRLSENSOR"/>
</dbReference>
<comment type="catalytic activity">
    <reaction evidence="1">
        <text>ATP + protein L-histidine = ADP + protein N-phospho-L-histidine.</text>
        <dbReference type="EC" id="2.7.13.3"/>
    </reaction>
</comment>
<dbReference type="SMART" id="SM00387">
    <property type="entry name" value="HATPase_c"/>
    <property type="match status" value="1"/>
</dbReference>
<evidence type="ECO:0000256" key="9">
    <source>
        <dbReference type="ARBA" id="ARBA00023012"/>
    </source>
</evidence>
<keyword evidence="5" id="KW-0808">Transferase</keyword>
<evidence type="ECO:0000256" key="10">
    <source>
        <dbReference type="ARBA" id="ARBA00023136"/>
    </source>
</evidence>
<protein>
    <recommendedName>
        <fullName evidence="3">histidine kinase</fullName>
        <ecNumber evidence="3">2.7.13.3</ecNumber>
    </recommendedName>
</protein>
<dbReference type="Pfam" id="PF00512">
    <property type="entry name" value="HisKA"/>
    <property type="match status" value="1"/>
</dbReference>
<dbReference type="InterPro" id="IPR003661">
    <property type="entry name" value="HisK_dim/P_dom"/>
</dbReference>
<sequence>MTIRTRLTLRFTGLVSAILALTFASIYGFCWYYISSDFYHRLDRKASTYGELLLRQKMEPRLLRRVSQLRKDQLPDQKITVYNVRDVPVFMTNDDLRLGMPARELQAIRKQGKRDFRWQRYYVSGIRYQVPDGDFVVLASARNVYGDRFLRTMLWTFGGLFLAIVGIVAFAGRLYAGDALEPMQQIEEQLTDIFPRTMHERLRISREDDEISRLSATINRLLDRIEESFRLQRMFVANVSHELKNPLTQISSQLEVSLLNRREPEAYQRTIRSVLEDVGHLSALTLELLKLSQVNDADPARLLTDTMRLDEVVWDVRDHVNNLNPAYRVTVDLGELPDDFDRLTVAGSTTLIRTALINLTENACKFASDGQAALRVEFEGDWVCVSVSNQGQPIPADDLPYIFQPFYRANPTADVRGYGIGLPLVEQIVRLHQGRLFVRSADGEPTVFRIELPRQPDL</sequence>
<keyword evidence="10 11" id="KW-0472">Membrane</keyword>
<evidence type="ECO:0000259" key="12">
    <source>
        <dbReference type="PROSITE" id="PS50109"/>
    </source>
</evidence>
<comment type="subcellular location">
    <subcellularLocation>
        <location evidence="2">Membrane</location>
    </subcellularLocation>
</comment>
<dbReference type="InterPro" id="IPR036097">
    <property type="entry name" value="HisK_dim/P_sf"/>
</dbReference>
<dbReference type="SMART" id="SM00388">
    <property type="entry name" value="HisKA"/>
    <property type="match status" value="1"/>
</dbReference>
<evidence type="ECO:0000256" key="5">
    <source>
        <dbReference type="ARBA" id="ARBA00022679"/>
    </source>
</evidence>
<dbReference type="EC" id="2.7.13.3" evidence="3"/>
<organism evidence="14 15">
    <name type="scientific">Spirosoma sordidisoli</name>
    <dbReference type="NCBI Taxonomy" id="2502893"/>
    <lineage>
        <taxon>Bacteria</taxon>
        <taxon>Pseudomonadati</taxon>
        <taxon>Bacteroidota</taxon>
        <taxon>Cytophagia</taxon>
        <taxon>Cytophagales</taxon>
        <taxon>Cytophagaceae</taxon>
        <taxon>Spirosoma</taxon>
    </lineage>
</organism>
<keyword evidence="7 14" id="KW-0418">Kinase</keyword>
<reference evidence="14 15" key="1">
    <citation type="submission" date="2019-01" db="EMBL/GenBank/DDBJ databases">
        <title>Spirosoma flava sp. nov., a propanil-degrading bacterium isolated from herbicide-contaminated soil.</title>
        <authorList>
            <person name="Zhang L."/>
            <person name="Jiang J.-D."/>
        </authorList>
    </citation>
    <scope>NUCLEOTIDE SEQUENCE [LARGE SCALE GENOMIC DNA]</scope>
    <source>
        <strain evidence="14 15">TY50</strain>
    </source>
</reference>
<dbReference type="Pfam" id="PF02518">
    <property type="entry name" value="HATPase_c"/>
    <property type="match status" value="1"/>
</dbReference>
<dbReference type="CDD" id="cd00082">
    <property type="entry name" value="HisKA"/>
    <property type="match status" value="1"/>
</dbReference>
<proteinExistence type="predicted"/>